<protein>
    <recommendedName>
        <fullName evidence="3">Lipoprotein</fullName>
    </recommendedName>
</protein>
<evidence type="ECO:0000313" key="1">
    <source>
        <dbReference type="EMBL" id="TWI03184.1"/>
    </source>
</evidence>
<proteinExistence type="predicted"/>
<evidence type="ECO:0000313" key="2">
    <source>
        <dbReference type="Proteomes" id="UP000317519"/>
    </source>
</evidence>
<dbReference type="PROSITE" id="PS51257">
    <property type="entry name" value="PROKAR_LIPOPROTEIN"/>
    <property type="match status" value="1"/>
</dbReference>
<dbReference type="EMBL" id="VLKO01000001">
    <property type="protein sequence ID" value="TWI03184.1"/>
    <property type="molecule type" value="Genomic_DNA"/>
</dbReference>
<gene>
    <name evidence="1" type="ORF">IQ05_00114</name>
</gene>
<organism evidence="1 2">
    <name type="scientific">Flavobacterium tiangeerense</name>
    <dbReference type="NCBI Taxonomy" id="459471"/>
    <lineage>
        <taxon>Bacteria</taxon>
        <taxon>Pseudomonadati</taxon>
        <taxon>Bacteroidota</taxon>
        <taxon>Flavobacteriia</taxon>
        <taxon>Flavobacteriales</taxon>
        <taxon>Flavobacteriaceae</taxon>
        <taxon>Flavobacterium</taxon>
    </lineage>
</organism>
<sequence length="41" mass="4804">MRIRIIALNLFFTLISCNHKTELDSTNEKILLEKELENGKN</sequence>
<comment type="caution">
    <text evidence="1">The sequence shown here is derived from an EMBL/GenBank/DDBJ whole genome shotgun (WGS) entry which is preliminary data.</text>
</comment>
<evidence type="ECO:0008006" key="3">
    <source>
        <dbReference type="Google" id="ProtNLM"/>
    </source>
</evidence>
<reference evidence="1 2" key="1">
    <citation type="journal article" date="2015" name="Stand. Genomic Sci.">
        <title>Genomic Encyclopedia of Bacterial and Archaeal Type Strains, Phase III: the genomes of soil and plant-associated and newly described type strains.</title>
        <authorList>
            <person name="Whitman W.B."/>
            <person name="Woyke T."/>
            <person name="Klenk H.P."/>
            <person name="Zhou Y."/>
            <person name="Lilburn T.G."/>
            <person name="Beck B.J."/>
            <person name="De Vos P."/>
            <person name="Vandamme P."/>
            <person name="Eisen J.A."/>
            <person name="Garrity G."/>
            <person name="Hugenholtz P."/>
            <person name="Kyrpides N.C."/>
        </authorList>
    </citation>
    <scope>NUCLEOTIDE SEQUENCE [LARGE SCALE GENOMIC DNA]</scope>
    <source>
        <strain evidence="1 2">CGMCC 1.6847</strain>
    </source>
</reference>
<accession>A0ABY3FNN2</accession>
<dbReference type="Proteomes" id="UP000317519">
    <property type="component" value="Unassembled WGS sequence"/>
</dbReference>
<keyword evidence="2" id="KW-1185">Reference proteome</keyword>
<name>A0ABY3FNN2_9FLAO</name>